<evidence type="ECO:0000256" key="1">
    <source>
        <dbReference type="ARBA" id="ARBA00022801"/>
    </source>
</evidence>
<dbReference type="EMBL" id="ML143395">
    <property type="protein sequence ID" value="TBU32342.1"/>
    <property type="molecule type" value="Genomic_DNA"/>
</dbReference>
<proteinExistence type="predicted"/>
<dbReference type="Pfam" id="PF07910">
    <property type="entry name" value="Peptidase_C78"/>
    <property type="match status" value="1"/>
</dbReference>
<accession>A0A4Q9MZS8</accession>
<dbReference type="InterPro" id="IPR012462">
    <property type="entry name" value="UFSP1/2_DUB_cat"/>
</dbReference>
<name>A0A4Q9MZS8_9APHY</name>
<feature type="region of interest" description="Disordered" evidence="2">
    <location>
        <begin position="49"/>
        <end position="96"/>
    </location>
</feature>
<evidence type="ECO:0000256" key="2">
    <source>
        <dbReference type="SAM" id="MobiDB-lite"/>
    </source>
</evidence>
<sequence>MGEQAPVIYDGELEILAHNDPKKIICQICAEDLTPMTIIQRDFHYDEHFEGPSRASGSGSSGMTGGTLQSPQAPKPPSKLSSMRPRSGFRPLSLHNTSPEEQNIFWHSGMTSEPPRNFTPGLMTVLKKALNRSHDKGNTQRAWLCMETAVYIQGEHWDRTWGCGYRNYLMACAALMNQQLQPDYFPLLDTPSSPGVRNLQILIERAWRDGYDEEGAKDMDRKLVGTKKWIGTAELYVAFTYKGIPAQLVDFELHNGVEPLLQWVLQYFSGEKPHRKSTSSTVSERLLGARAVTITHRPPIVLQHAGHSRTIVGAEQVKGGIIHLLTFDPGRRLPPSIRQAGLKYHDPTRSGGTQGPSLSKKVLHNVLHPVETMKSRKRKSPEPQGGSPKRKRGGNTGSREVIVIDDDDDDDDRRKVKPPSSSNQSTFDTLSPADVLKVFRLDAKTLNKNKKYQILYFPMTEPLSEAEKLNRRIVTSEKIV</sequence>
<feature type="domain" description="UFSP1/2/DUB catalytic" evidence="3">
    <location>
        <begin position="139"/>
        <end position="336"/>
    </location>
</feature>
<evidence type="ECO:0000259" key="3">
    <source>
        <dbReference type="Pfam" id="PF07910"/>
    </source>
</evidence>
<dbReference type="Gene3D" id="3.90.70.130">
    <property type="match status" value="1"/>
</dbReference>
<evidence type="ECO:0000313" key="4">
    <source>
        <dbReference type="EMBL" id="TBU32342.1"/>
    </source>
</evidence>
<protein>
    <submittedName>
        <fullName evidence="4">Peptidase family C78-domain-containing protein</fullName>
    </submittedName>
</protein>
<organism evidence="4">
    <name type="scientific">Dichomitus squalens</name>
    <dbReference type="NCBI Taxonomy" id="114155"/>
    <lineage>
        <taxon>Eukaryota</taxon>
        <taxon>Fungi</taxon>
        <taxon>Dikarya</taxon>
        <taxon>Basidiomycota</taxon>
        <taxon>Agaricomycotina</taxon>
        <taxon>Agaricomycetes</taxon>
        <taxon>Polyporales</taxon>
        <taxon>Polyporaceae</taxon>
        <taxon>Dichomitus</taxon>
    </lineage>
</organism>
<dbReference type="OrthoDB" id="288987at2759"/>
<feature type="region of interest" description="Disordered" evidence="2">
    <location>
        <begin position="336"/>
        <end position="428"/>
    </location>
</feature>
<gene>
    <name evidence="4" type="ORF">BD311DRAFT_29004</name>
</gene>
<dbReference type="AlphaFoldDB" id="A0A4Q9MZS8"/>
<dbReference type="GO" id="GO:0016787">
    <property type="term" value="F:hydrolase activity"/>
    <property type="evidence" value="ECO:0007669"/>
    <property type="project" value="UniProtKB-KW"/>
</dbReference>
<keyword evidence="1" id="KW-0378">Hydrolase</keyword>
<dbReference type="Proteomes" id="UP000292957">
    <property type="component" value="Unassembled WGS sequence"/>
</dbReference>
<feature type="compositionally biased region" description="Polar residues" evidence="2">
    <location>
        <begin position="419"/>
        <end position="428"/>
    </location>
</feature>
<reference evidence="4" key="1">
    <citation type="submission" date="2019-01" db="EMBL/GenBank/DDBJ databases">
        <title>Draft genome sequences of three monokaryotic isolates of the white-rot basidiomycete fungus Dichomitus squalens.</title>
        <authorList>
            <consortium name="DOE Joint Genome Institute"/>
            <person name="Lopez S.C."/>
            <person name="Andreopoulos B."/>
            <person name="Pangilinan J."/>
            <person name="Lipzen A."/>
            <person name="Riley R."/>
            <person name="Ahrendt S."/>
            <person name="Ng V."/>
            <person name="Barry K."/>
            <person name="Daum C."/>
            <person name="Grigoriev I.V."/>
            <person name="Hilden K.S."/>
            <person name="Makela M.R."/>
            <person name="de Vries R.P."/>
        </authorList>
    </citation>
    <scope>NUCLEOTIDE SEQUENCE [LARGE SCALE GENOMIC DNA]</scope>
    <source>
        <strain evidence="4">OM18370.1</strain>
    </source>
</reference>